<reference evidence="10" key="1">
    <citation type="submission" date="2022-06" db="EMBL/GenBank/DDBJ databases">
        <title>Uncovering the hologenomic basis of an extraordinary plant invasion.</title>
        <authorList>
            <person name="Bieker V.C."/>
            <person name="Martin M.D."/>
            <person name="Gilbert T."/>
            <person name="Hodgins K."/>
            <person name="Battlay P."/>
            <person name="Petersen B."/>
            <person name="Wilson J."/>
        </authorList>
    </citation>
    <scope>NUCLEOTIDE SEQUENCE</scope>
    <source>
        <strain evidence="10">AA19_3_7</strain>
        <tissue evidence="10">Leaf</tissue>
    </source>
</reference>
<comment type="similarity">
    <text evidence="2">Belongs to the bZIP family.</text>
</comment>
<sequence>GLSVKKRESGKKRFRKEGMMEKNEESKVGEMKGGFQIEFDVKRLRFVGLGGLHVVVLKVDAHVRILGGFLRGQGIYGNLTISTVIFYAGKSMHIVVIGHCLLAVKMVLDGMGLTQRAIFCLAFVCITRSWETEQVPAIFASFVIPQPQAIPVDFKDFLFKTSPASLCPINEFSLPIGFKIPMTSQNVEWKRKAECEELQARVEVLSNENHALKDELQRLSEECKKLTSENDSLKICIIVNDSMLLEQGKLTKVCEPEAVPNVDPQLKSQANEGQQ</sequence>
<dbReference type="PANTHER" id="PTHR45967">
    <property type="entry name" value="G-BOX-BINDING FACTOR 3-RELATED"/>
    <property type="match status" value="1"/>
</dbReference>
<dbReference type="GO" id="GO:0005634">
    <property type="term" value="C:nucleus"/>
    <property type="evidence" value="ECO:0007669"/>
    <property type="project" value="UniProtKB-SubCell"/>
</dbReference>
<keyword evidence="3" id="KW-0805">Transcription regulation</keyword>
<dbReference type="SMART" id="SM00338">
    <property type="entry name" value="BRLZ"/>
    <property type="match status" value="1"/>
</dbReference>
<protein>
    <recommendedName>
        <fullName evidence="9">BZIP domain-containing protein</fullName>
    </recommendedName>
</protein>
<evidence type="ECO:0000313" key="10">
    <source>
        <dbReference type="EMBL" id="KAI7740957.1"/>
    </source>
</evidence>
<keyword evidence="5" id="KW-0804">Transcription</keyword>
<evidence type="ECO:0000313" key="11">
    <source>
        <dbReference type="Proteomes" id="UP001206925"/>
    </source>
</evidence>
<dbReference type="EMBL" id="JAMZMK010008312">
    <property type="protein sequence ID" value="KAI7740957.1"/>
    <property type="molecule type" value="Genomic_DNA"/>
</dbReference>
<comment type="subcellular location">
    <subcellularLocation>
        <location evidence="1">Nucleus</location>
    </subcellularLocation>
</comment>
<dbReference type="Gene3D" id="1.20.5.170">
    <property type="match status" value="1"/>
</dbReference>
<dbReference type="InterPro" id="IPR004827">
    <property type="entry name" value="bZIP"/>
</dbReference>
<dbReference type="Pfam" id="PF00170">
    <property type="entry name" value="bZIP_1"/>
    <property type="match status" value="1"/>
</dbReference>
<dbReference type="InterPro" id="IPR045314">
    <property type="entry name" value="bZIP_plant_GBF1"/>
</dbReference>
<dbReference type="Proteomes" id="UP001206925">
    <property type="component" value="Unassembled WGS sequence"/>
</dbReference>
<keyword evidence="4" id="KW-0238">DNA-binding</keyword>
<evidence type="ECO:0000256" key="1">
    <source>
        <dbReference type="ARBA" id="ARBA00004123"/>
    </source>
</evidence>
<dbReference type="GO" id="GO:0043565">
    <property type="term" value="F:sequence-specific DNA binding"/>
    <property type="evidence" value="ECO:0007669"/>
    <property type="project" value="InterPro"/>
</dbReference>
<feature type="region of interest" description="Disordered" evidence="8">
    <location>
        <begin position="1"/>
        <end position="23"/>
    </location>
</feature>
<proteinExistence type="inferred from homology"/>
<dbReference type="InterPro" id="IPR044827">
    <property type="entry name" value="GBF-like"/>
</dbReference>
<organism evidence="10 11">
    <name type="scientific">Ambrosia artemisiifolia</name>
    <name type="common">Common ragweed</name>
    <dbReference type="NCBI Taxonomy" id="4212"/>
    <lineage>
        <taxon>Eukaryota</taxon>
        <taxon>Viridiplantae</taxon>
        <taxon>Streptophyta</taxon>
        <taxon>Embryophyta</taxon>
        <taxon>Tracheophyta</taxon>
        <taxon>Spermatophyta</taxon>
        <taxon>Magnoliopsida</taxon>
        <taxon>eudicotyledons</taxon>
        <taxon>Gunneridae</taxon>
        <taxon>Pentapetalae</taxon>
        <taxon>asterids</taxon>
        <taxon>campanulids</taxon>
        <taxon>Asterales</taxon>
        <taxon>Asteraceae</taxon>
        <taxon>Asteroideae</taxon>
        <taxon>Heliantheae alliance</taxon>
        <taxon>Heliantheae</taxon>
        <taxon>Ambrosia</taxon>
    </lineage>
</organism>
<dbReference type="PANTHER" id="PTHR45967:SF20">
    <property type="entry name" value="G-BOX-BINDING FACTOR 1"/>
    <property type="match status" value="1"/>
</dbReference>
<evidence type="ECO:0000256" key="3">
    <source>
        <dbReference type="ARBA" id="ARBA00023015"/>
    </source>
</evidence>
<feature type="non-terminal residue" evidence="10">
    <location>
        <position position="275"/>
    </location>
</feature>
<gene>
    <name evidence="10" type="ORF">M8C21_006868</name>
</gene>
<feature type="domain" description="BZIP" evidence="9">
    <location>
        <begin position="186"/>
        <end position="232"/>
    </location>
</feature>
<keyword evidence="11" id="KW-1185">Reference proteome</keyword>
<evidence type="ECO:0000256" key="5">
    <source>
        <dbReference type="ARBA" id="ARBA00023163"/>
    </source>
</evidence>
<keyword evidence="6" id="KW-0539">Nucleus</keyword>
<dbReference type="GO" id="GO:0003700">
    <property type="term" value="F:DNA-binding transcription factor activity"/>
    <property type="evidence" value="ECO:0007669"/>
    <property type="project" value="InterPro"/>
</dbReference>
<evidence type="ECO:0000259" key="9">
    <source>
        <dbReference type="SMART" id="SM00338"/>
    </source>
</evidence>
<evidence type="ECO:0000256" key="4">
    <source>
        <dbReference type="ARBA" id="ARBA00023125"/>
    </source>
</evidence>
<evidence type="ECO:0000256" key="6">
    <source>
        <dbReference type="ARBA" id="ARBA00023242"/>
    </source>
</evidence>
<dbReference type="CDD" id="cd14702">
    <property type="entry name" value="bZIP_plant_GBF1"/>
    <property type="match status" value="1"/>
</dbReference>
<evidence type="ECO:0000256" key="2">
    <source>
        <dbReference type="ARBA" id="ARBA00007163"/>
    </source>
</evidence>
<evidence type="ECO:0000256" key="8">
    <source>
        <dbReference type="SAM" id="MobiDB-lite"/>
    </source>
</evidence>
<feature type="coiled-coil region" evidence="7">
    <location>
        <begin position="195"/>
        <end position="236"/>
    </location>
</feature>
<accession>A0AAD5CFJ1</accession>
<keyword evidence="7" id="KW-0175">Coiled coil</keyword>
<comment type="caution">
    <text evidence="10">The sequence shown here is derived from an EMBL/GenBank/DDBJ whole genome shotgun (WGS) entry which is preliminary data.</text>
</comment>
<evidence type="ECO:0000256" key="7">
    <source>
        <dbReference type="SAM" id="Coils"/>
    </source>
</evidence>
<dbReference type="AlphaFoldDB" id="A0AAD5CFJ1"/>
<name>A0AAD5CFJ1_AMBAR</name>